<dbReference type="SUPFAM" id="SSF50494">
    <property type="entry name" value="Trypsin-like serine proteases"/>
    <property type="match status" value="1"/>
</dbReference>
<gene>
    <name evidence="4" type="ORF">DFR50_11519</name>
</gene>
<keyword evidence="2" id="KW-0378">Hydrolase</keyword>
<dbReference type="PRINTS" id="PR00834">
    <property type="entry name" value="PROTEASES2C"/>
</dbReference>
<dbReference type="Pfam" id="PF13365">
    <property type="entry name" value="Trypsin_2"/>
    <property type="match status" value="1"/>
</dbReference>
<dbReference type="PANTHER" id="PTHR43343:SF3">
    <property type="entry name" value="PROTEASE DO-LIKE 8, CHLOROPLASTIC"/>
    <property type="match status" value="1"/>
</dbReference>
<dbReference type="InterPro" id="IPR009003">
    <property type="entry name" value="Peptidase_S1_PA"/>
</dbReference>
<proteinExistence type="predicted"/>
<dbReference type="InterPro" id="IPR001940">
    <property type="entry name" value="Peptidase_S1C"/>
</dbReference>
<dbReference type="RefSeq" id="WP_113889977.1">
    <property type="nucleotide sequence ID" value="NZ_QNRK01000015.1"/>
</dbReference>
<dbReference type="InterPro" id="IPR036034">
    <property type="entry name" value="PDZ_sf"/>
</dbReference>
<dbReference type="InterPro" id="IPR051201">
    <property type="entry name" value="Chloro_Bact_Ser_Proteases"/>
</dbReference>
<evidence type="ECO:0000313" key="4">
    <source>
        <dbReference type="EMBL" id="RBP11912.1"/>
    </source>
</evidence>
<protein>
    <submittedName>
        <fullName evidence="4">S1-C subfamily serine protease</fullName>
    </submittedName>
</protein>
<dbReference type="EMBL" id="QNRK01000015">
    <property type="protein sequence ID" value="RBP11912.1"/>
    <property type="molecule type" value="Genomic_DNA"/>
</dbReference>
<evidence type="ECO:0000256" key="1">
    <source>
        <dbReference type="ARBA" id="ARBA00022670"/>
    </source>
</evidence>
<dbReference type="Gene3D" id="2.40.10.120">
    <property type="match status" value="1"/>
</dbReference>
<keyword evidence="5" id="KW-1185">Reference proteome</keyword>
<dbReference type="GO" id="GO:0004252">
    <property type="term" value="F:serine-type endopeptidase activity"/>
    <property type="evidence" value="ECO:0007669"/>
    <property type="project" value="InterPro"/>
</dbReference>
<dbReference type="GO" id="GO:0006508">
    <property type="term" value="P:proteolysis"/>
    <property type="evidence" value="ECO:0007669"/>
    <property type="project" value="UniProtKB-KW"/>
</dbReference>
<reference evidence="4 5" key="1">
    <citation type="submission" date="2018-06" db="EMBL/GenBank/DDBJ databases">
        <title>Genomic Encyclopedia of Type Strains, Phase IV (KMG-IV): sequencing the most valuable type-strain genomes for metagenomic binning, comparative biology and taxonomic classification.</title>
        <authorList>
            <person name="Goeker M."/>
        </authorList>
    </citation>
    <scope>NUCLEOTIDE SEQUENCE [LARGE SCALE GENOMIC DNA]</scope>
    <source>
        <strain evidence="4 5">DSM 24875</strain>
    </source>
</reference>
<name>A0A366FB74_9HYPH</name>
<dbReference type="InterPro" id="IPR001478">
    <property type="entry name" value="PDZ"/>
</dbReference>
<dbReference type="AlphaFoldDB" id="A0A366FB74"/>
<organism evidence="4 5">
    <name type="scientific">Roseiarcus fermentans</name>
    <dbReference type="NCBI Taxonomy" id="1473586"/>
    <lineage>
        <taxon>Bacteria</taxon>
        <taxon>Pseudomonadati</taxon>
        <taxon>Pseudomonadota</taxon>
        <taxon>Alphaproteobacteria</taxon>
        <taxon>Hyphomicrobiales</taxon>
        <taxon>Roseiarcaceae</taxon>
        <taxon>Roseiarcus</taxon>
    </lineage>
</organism>
<dbReference type="SUPFAM" id="SSF50156">
    <property type="entry name" value="PDZ domain-like"/>
    <property type="match status" value="1"/>
</dbReference>
<dbReference type="Pfam" id="PF13180">
    <property type="entry name" value="PDZ_2"/>
    <property type="match status" value="1"/>
</dbReference>
<dbReference type="Gene3D" id="2.30.42.10">
    <property type="match status" value="1"/>
</dbReference>
<comment type="caution">
    <text evidence="4">The sequence shown here is derived from an EMBL/GenBank/DDBJ whole genome shotgun (WGS) entry which is preliminary data.</text>
</comment>
<evidence type="ECO:0000313" key="5">
    <source>
        <dbReference type="Proteomes" id="UP000253529"/>
    </source>
</evidence>
<dbReference type="OrthoDB" id="7358927at2"/>
<keyword evidence="1 4" id="KW-0645">Protease</keyword>
<feature type="domain" description="PDZ" evidence="3">
    <location>
        <begin position="242"/>
        <end position="324"/>
    </location>
</feature>
<evidence type="ECO:0000259" key="3">
    <source>
        <dbReference type="SMART" id="SM00228"/>
    </source>
</evidence>
<dbReference type="SMART" id="SM00228">
    <property type="entry name" value="PDZ"/>
    <property type="match status" value="1"/>
</dbReference>
<accession>A0A366FB74</accession>
<sequence>MFDTLQPLETAFTLDSDGPSQGPGARPETDADALDAYSRVVTDVVERVGPSVVRIDVRRAGRNAGSGSGVIVSSDGLALTNSHVVQGARVVSLTTLEGRELQARVLGDDPDTDLALLRVEADVSLPAAKLGDSAKLRRGQIAVAIGNPLGFDATVTAGVISALGRSLQSRTGRMIEDVVQTDAALNPGNSGGPLVSSAGEVVGINTAVIVGAQGICFAVASNTANFVAGEIARHGRVRRAYIGVGAASAEIPRRVALRLDLAQATGARLISVDQSGPAAHAGLLTGDILVALDGKPVRSVGELMRALDSEKINRTVSVDFVRRSEQKRVWIGPVERSPA</sequence>
<evidence type="ECO:0000256" key="2">
    <source>
        <dbReference type="ARBA" id="ARBA00022801"/>
    </source>
</evidence>
<dbReference type="Proteomes" id="UP000253529">
    <property type="component" value="Unassembled WGS sequence"/>
</dbReference>
<dbReference type="PANTHER" id="PTHR43343">
    <property type="entry name" value="PEPTIDASE S12"/>
    <property type="match status" value="1"/>
</dbReference>